<dbReference type="CDD" id="cd18809">
    <property type="entry name" value="SF1_C_RecD"/>
    <property type="match status" value="1"/>
</dbReference>
<dbReference type="EMBL" id="SGPL01000003">
    <property type="protein sequence ID" value="THH21407.1"/>
    <property type="molecule type" value="Genomic_DNA"/>
</dbReference>
<keyword evidence="1 9" id="KW-0547">Nucleotide-binding</keyword>
<keyword evidence="8" id="KW-0413">Isomerase</keyword>
<dbReference type="SMART" id="SM00382">
    <property type="entry name" value="AAA"/>
    <property type="match status" value="1"/>
</dbReference>
<comment type="similarity">
    <text evidence="9">Belongs to the helicase family.</text>
</comment>
<protein>
    <recommendedName>
        <fullName evidence="9">ATP-dependent DNA helicase</fullName>
        <ecNumber evidence="9">5.6.2.3</ecNumber>
    </recommendedName>
</protein>
<dbReference type="InterPro" id="IPR044861">
    <property type="entry name" value="IPNS-like_FE2OG_OXY"/>
</dbReference>
<dbReference type="Pfam" id="PF21530">
    <property type="entry name" value="Pif1_2B_dom"/>
    <property type="match status" value="1"/>
</dbReference>
<evidence type="ECO:0000313" key="13">
    <source>
        <dbReference type="Proteomes" id="UP000310158"/>
    </source>
</evidence>
<name>A0A4S4M9F7_9AGAM</name>
<organism evidence="12 13">
    <name type="scientific">Bondarzewia mesenterica</name>
    <dbReference type="NCBI Taxonomy" id="1095465"/>
    <lineage>
        <taxon>Eukaryota</taxon>
        <taxon>Fungi</taxon>
        <taxon>Dikarya</taxon>
        <taxon>Basidiomycota</taxon>
        <taxon>Agaricomycotina</taxon>
        <taxon>Agaricomycetes</taxon>
        <taxon>Russulales</taxon>
        <taxon>Bondarzewiaceae</taxon>
        <taxon>Bondarzewia</taxon>
    </lineage>
</organism>
<dbReference type="GO" id="GO:0043139">
    <property type="term" value="F:5'-3' DNA helicase activity"/>
    <property type="evidence" value="ECO:0007669"/>
    <property type="project" value="UniProtKB-EC"/>
</dbReference>
<keyword evidence="5 9" id="KW-0067">ATP-binding</keyword>
<dbReference type="InterPro" id="IPR010285">
    <property type="entry name" value="DNA_helicase_pif1-like_DEAD"/>
</dbReference>
<feature type="compositionally biased region" description="Basic and acidic residues" evidence="10">
    <location>
        <begin position="1577"/>
        <end position="1586"/>
    </location>
</feature>
<dbReference type="InterPro" id="IPR049163">
    <property type="entry name" value="Pif1-like_2B_dom"/>
</dbReference>
<dbReference type="GO" id="GO:0006310">
    <property type="term" value="P:DNA recombination"/>
    <property type="evidence" value="ECO:0007669"/>
    <property type="project" value="UniProtKB-KW"/>
</dbReference>
<dbReference type="Pfam" id="PF14226">
    <property type="entry name" value="DIOX_N"/>
    <property type="match status" value="2"/>
</dbReference>
<comment type="catalytic activity">
    <reaction evidence="9">
        <text>ATP + H2O = ADP + phosphate + H(+)</text>
        <dbReference type="Rhea" id="RHEA:13065"/>
        <dbReference type="ChEBI" id="CHEBI:15377"/>
        <dbReference type="ChEBI" id="CHEBI:15378"/>
        <dbReference type="ChEBI" id="CHEBI:30616"/>
        <dbReference type="ChEBI" id="CHEBI:43474"/>
        <dbReference type="ChEBI" id="CHEBI:456216"/>
        <dbReference type="EC" id="5.6.2.3"/>
    </reaction>
</comment>
<feature type="region of interest" description="Disordered" evidence="10">
    <location>
        <begin position="391"/>
        <end position="431"/>
    </location>
</feature>
<dbReference type="CDD" id="cd18037">
    <property type="entry name" value="DEXSc_Pif1_like"/>
    <property type="match status" value="1"/>
</dbReference>
<evidence type="ECO:0000256" key="8">
    <source>
        <dbReference type="ARBA" id="ARBA00023235"/>
    </source>
</evidence>
<accession>A0A4S4M9F7</accession>
<dbReference type="EC" id="5.6.2.3" evidence="9"/>
<evidence type="ECO:0000259" key="11">
    <source>
        <dbReference type="PROSITE" id="PS51471"/>
    </source>
</evidence>
<keyword evidence="6" id="KW-0238">DNA-binding</keyword>
<evidence type="ECO:0000256" key="1">
    <source>
        <dbReference type="ARBA" id="ARBA00022741"/>
    </source>
</evidence>
<dbReference type="InterPro" id="IPR003593">
    <property type="entry name" value="AAA+_ATPase"/>
</dbReference>
<keyword evidence="7 9" id="KW-0234">DNA repair</keyword>
<proteinExistence type="inferred from homology"/>
<reference evidence="12 13" key="1">
    <citation type="submission" date="2019-02" db="EMBL/GenBank/DDBJ databases">
        <title>Genome sequencing of the rare red list fungi Bondarzewia mesenterica.</title>
        <authorList>
            <person name="Buettner E."/>
            <person name="Kellner H."/>
        </authorList>
    </citation>
    <scope>NUCLEOTIDE SEQUENCE [LARGE SCALE GENOMIC DNA]</scope>
    <source>
        <strain evidence="12 13">DSM 108281</strain>
    </source>
</reference>
<feature type="compositionally biased region" description="Low complexity" evidence="10">
    <location>
        <begin position="407"/>
        <end position="420"/>
    </location>
</feature>
<dbReference type="SUPFAM" id="SSF52540">
    <property type="entry name" value="P-loop containing nucleoside triphosphate hydrolases"/>
    <property type="match status" value="2"/>
</dbReference>
<dbReference type="InterPro" id="IPR051055">
    <property type="entry name" value="PIF1_helicase"/>
</dbReference>
<keyword evidence="13" id="KW-1185">Reference proteome</keyword>
<gene>
    <name evidence="12" type="ORF">EW146_g128</name>
</gene>
<evidence type="ECO:0000256" key="2">
    <source>
        <dbReference type="ARBA" id="ARBA00022763"/>
    </source>
</evidence>
<dbReference type="GO" id="GO:0000723">
    <property type="term" value="P:telomere maintenance"/>
    <property type="evidence" value="ECO:0007669"/>
    <property type="project" value="InterPro"/>
</dbReference>
<dbReference type="InterPro" id="IPR005123">
    <property type="entry name" value="Oxoglu/Fe-dep_dioxygenase_dom"/>
</dbReference>
<comment type="cofactor">
    <cofactor evidence="9">
        <name>Mg(2+)</name>
        <dbReference type="ChEBI" id="CHEBI:18420"/>
    </cofactor>
</comment>
<evidence type="ECO:0000256" key="4">
    <source>
        <dbReference type="ARBA" id="ARBA00022806"/>
    </source>
</evidence>
<evidence type="ECO:0000256" key="9">
    <source>
        <dbReference type="RuleBase" id="RU363044"/>
    </source>
</evidence>
<dbReference type="Pfam" id="PF05970">
    <property type="entry name" value="PIF1"/>
    <property type="match status" value="1"/>
</dbReference>
<dbReference type="PANTHER" id="PTHR47642:SF5">
    <property type="entry name" value="ATP-DEPENDENT DNA HELICASE"/>
    <property type="match status" value="1"/>
</dbReference>
<feature type="region of interest" description="Disordered" evidence="10">
    <location>
        <begin position="1"/>
        <end position="38"/>
    </location>
</feature>
<dbReference type="Gene3D" id="3.40.50.300">
    <property type="entry name" value="P-loop containing nucleotide triphosphate hydrolases"/>
    <property type="match status" value="1"/>
</dbReference>
<dbReference type="GO" id="GO:0016887">
    <property type="term" value="F:ATP hydrolysis activity"/>
    <property type="evidence" value="ECO:0007669"/>
    <property type="project" value="RHEA"/>
</dbReference>
<dbReference type="PANTHER" id="PTHR47642">
    <property type="entry name" value="ATP-DEPENDENT DNA HELICASE"/>
    <property type="match status" value="1"/>
</dbReference>
<feature type="domain" description="Fe2OG dioxygenase" evidence="11">
    <location>
        <begin position="1087"/>
        <end position="1192"/>
    </location>
</feature>
<comment type="caution">
    <text evidence="12">The sequence shown here is derived from an EMBL/GenBank/DDBJ whole genome shotgun (WGS) entry which is preliminary data.</text>
</comment>
<dbReference type="Gene3D" id="2.60.120.330">
    <property type="entry name" value="B-lactam Antibiotic, Isopenicillin N Synthase, Chain"/>
    <property type="match status" value="3"/>
</dbReference>
<keyword evidence="4 9" id="KW-0347">Helicase</keyword>
<dbReference type="InterPro" id="IPR027443">
    <property type="entry name" value="IPNS-like_sf"/>
</dbReference>
<sequence length="1586" mass="176004">MEKTPSKLLSSSSTGNTRAKRKSTGDLPSGVQRAAKQPRTTLDSFFSPKLSVLTRSGIDGVAGGAEQKVHDVLLSDEQKEVLKMVVDEEKSVFFTGSAGTGKSLLLKAIVAALRKKHTKKPEVVSVTASTGMAASNIGGMTIHSWGAIAPTVDDVEKLVSYIRTAKPALQRWKTTKVLVIDEVSMVDGHLFERMAALADKLRKKTNKPFGGIQLIVTGDFFQLPPVTKGKEVPFFAFEFFRQKDSRFVELLNELRHGNISPSAINEFRSLSRPLPVTNDILPPTELFPLRTEVDRANSTRLSSLKTPPFTFTARDSGSAPPERRKTVLAGMVVPANLVLKTGAQVMLVRNVDERRGLVNGAVGRVLGFYPTVGGKADGVIRDVTLGEDGRPIEFVGASPNSGKENQKPSSSGGKSKLNGKPISANKKGNEKELKQSDELFPLVEFLTSQGKQTVLVTRDEFRVEDNEGNILARRVQVPLILAWAISIHKSQGQTIQRLKIDLGKVRVMSRFPVLLLWKACKFSGSIPNVPSDIGLWLPKRARPDDNSRHTCYAFPKFLTDAPTVPLLIIDYALIKAGDEKEIDRPWTASTQLGFWYERAVRSGCLALPLEEKMKYEQGNEGMSFGYKCMGANATDETGILDHVEFINVSKDDAFSWPTPTLRTYPTTVNTRMEPTAPPFLRKSLEVTGNLLDVLSDRLGLPKSVLAKRHAFDAHGGSETRCVRSPKNIEISPEKATLGAHTDFGSLSFQSPGWAASFAARYQCLDVEVRRRILFSGDLSDLHRVVKGDNSPPPERQATSDRWSLVLDLRPRNTMEMELLVEESTMIAKAAAKAPTGKYDTESAAGSWLSLRIANQRTANYKCIFTLLSAMSAIRELFHHLVILRFLRSSFPDDRLSCALPKPTRNFTMPGTITFPDFPDDVPVVPLLVIDYALIKGGDKKEIDRLWKASTELGFWYLKNHGVDEEVNEMFDMGAETMELPFEEKTKYEQGDEGMSFGYKSAGTNATDETGAPDRVEFINIAKDDAISWPTPTHRTYPSTVNARMESTIIPFVRKSMEVNNTVMAVLNDRLGLPKGALAQKHALHDFSGSEARCIKSSKNMEMSEDKATLGAHTDFGSLSFLHNRLGGLQVLPPGADTWKYVKPIPGHAICNIGDAMAVFSAGILRSNLHRVVPPPKKQAAYDRWSLVFFTRPGNESKLAPLSEESEMIAKAAAQAPRDKYVTNSTAGEWFARRIKYQKLANREVCSNHCHDAMPLLVIDYALIKAGDEQEIDTLWKASTQLGFWYLKNHGVNYEVSEMFDMGAETMELPFEEKMKYEQGDEGRSFGYKASGASATDDTGAPDRIESINISMHDAFSWPTPTYRTYPSTVDARMESTINPFMRKSLEVTYTLLEVLNDRLGLPKGTLVKKNDLNLLSQSEARCMRSAKNLGMPPDKATLGSHSDFGTLTFLHNRLGGLQVLLPGTDTWKYVKSRTCTAWCELFLQPAILRETEKEVKISPPPKQQAALDRWAVAFFLRPTNTVKLVPLVEDSAMIAEAVAKAPGKYYMDATAEEWYMRRIRNQRISNRKSPETWRASRGTEHHPEAV</sequence>
<dbReference type="GO" id="GO:0006281">
    <property type="term" value="P:DNA repair"/>
    <property type="evidence" value="ECO:0007669"/>
    <property type="project" value="UniProtKB-KW"/>
</dbReference>
<evidence type="ECO:0000256" key="5">
    <source>
        <dbReference type="ARBA" id="ARBA00022840"/>
    </source>
</evidence>
<evidence type="ECO:0000256" key="6">
    <source>
        <dbReference type="ARBA" id="ARBA00023125"/>
    </source>
</evidence>
<feature type="compositionally biased region" description="Low complexity" evidence="10">
    <location>
        <begin position="1"/>
        <end position="14"/>
    </location>
</feature>
<dbReference type="InterPro" id="IPR026992">
    <property type="entry name" value="DIOX_N"/>
</dbReference>
<dbReference type="SUPFAM" id="SSF51197">
    <property type="entry name" value="Clavaminate synthase-like"/>
    <property type="match status" value="3"/>
</dbReference>
<dbReference type="OrthoDB" id="432234at2759"/>
<dbReference type="Proteomes" id="UP000310158">
    <property type="component" value="Unassembled WGS sequence"/>
</dbReference>
<evidence type="ECO:0000256" key="7">
    <source>
        <dbReference type="ARBA" id="ARBA00023204"/>
    </source>
</evidence>
<dbReference type="GO" id="GO:0005524">
    <property type="term" value="F:ATP binding"/>
    <property type="evidence" value="ECO:0007669"/>
    <property type="project" value="UniProtKB-KW"/>
</dbReference>
<keyword evidence="9" id="KW-0233">DNA recombination</keyword>
<dbReference type="InterPro" id="IPR027417">
    <property type="entry name" value="P-loop_NTPase"/>
</dbReference>
<evidence type="ECO:0000256" key="3">
    <source>
        <dbReference type="ARBA" id="ARBA00022801"/>
    </source>
</evidence>
<evidence type="ECO:0000256" key="10">
    <source>
        <dbReference type="SAM" id="MobiDB-lite"/>
    </source>
</evidence>
<keyword evidence="3 9" id="KW-0378">Hydrolase</keyword>
<keyword evidence="2 9" id="KW-0227">DNA damage</keyword>
<dbReference type="PROSITE" id="PS51471">
    <property type="entry name" value="FE2OG_OXY"/>
    <property type="match status" value="1"/>
</dbReference>
<evidence type="ECO:0000313" key="12">
    <source>
        <dbReference type="EMBL" id="THH21407.1"/>
    </source>
</evidence>
<feature type="region of interest" description="Disordered" evidence="10">
    <location>
        <begin position="1566"/>
        <end position="1586"/>
    </location>
</feature>
<dbReference type="Pfam" id="PF03171">
    <property type="entry name" value="2OG-FeII_Oxy"/>
    <property type="match status" value="1"/>
</dbReference>